<comment type="caution">
    <text evidence="3">The sequence shown here is derived from an EMBL/GenBank/DDBJ whole genome shotgun (WGS) entry which is preliminary data.</text>
</comment>
<evidence type="ECO:0000256" key="1">
    <source>
        <dbReference type="SAM" id="MobiDB-lite"/>
    </source>
</evidence>
<feature type="transmembrane region" description="Helical" evidence="2">
    <location>
        <begin position="12"/>
        <end position="31"/>
    </location>
</feature>
<keyword evidence="4" id="KW-1185">Reference proteome</keyword>
<dbReference type="InParanoid" id="A8P0L1"/>
<dbReference type="eggNOG" id="ENOG502T2IB">
    <property type="taxonomic scope" value="Eukaryota"/>
</dbReference>
<dbReference type="VEuPathDB" id="FungiDB:CC1G_10339"/>
<gene>
    <name evidence="3" type="ORF">CC1G_10339</name>
</gene>
<dbReference type="OMA" id="RRWRTIM"/>
<keyword evidence="2" id="KW-1133">Transmembrane helix</keyword>
<sequence>MAKAPLSPQAQRLKTIIVALPILVASSVVFYKREFQGEPRRTLPNLSEDGAEKAHASIIPTPSERKSS</sequence>
<evidence type="ECO:0000313" key="3">
    <source>
        <dbReference type="EMBL" id="EAU83934.1"/>
    </source>
</evidence>
<dbReference type="KEGG" id="cci:CC1G_10339"/>
<evidence type="ECO:0000256" key="2">
    <source>
        <dbReference type="SAM" id="Phobius"/>
    </source>
</evidence>
<accession>A8P0L1</accession>
<dbReference type="EMBL" id="AACS02000006">
    <property type="protein sequence ID" value="EAU83934.1"/>
    <property type="molecule type" value="Genomic_DNA"/>
</dbReference>
<feature type="region of interest" description="Disordered" evidence="1">
    <location>
        <begin position="40"/>
        <end position="68"/>
    </location>
</feature>
<reference evidence="3 4" key="1">
    <citation type="journal article" date="2010" name="Proc. Natl. Acad. Sci. U.S.A.">
        <title>Insights into evolution of multicellular fungi from the assembled chromosomes of the mushroom Coprinopsis cinerea (Coprinus cinereus).</title>
        <authorList>
            <person name="Stajich J.E."/>
            <person name="Wilke S.K."/>
            <person name="Ahren D."/>
            <person name="Au C.H."/>
            <person name="Birren B.W."/>
            <person name="Borodovsky M."/>
            <person name="Burns C."/>
            <person name="Canback B."/>
            <person name="Casselton L.A."/>
            <person name="Cheng C.K."/>
            <person name="Deng J."/>
            <person name="Dietrich F.S."/>
            <person name="Fargo D.C."/>
            <person name="Farman M.L."/>
            <person name="Gathman A.C."/>
            <person name="Goldberg J."/>
            <person name="Guigo R."/>
            <person name="Hoegger P.J."/>
            <person name="Hooker J.B."/>
            <person name="Huggins A."/>
            <person name="James T.Y."/>
            <person name="Kamada T."/>
            <person name="Kilaru S."/>
            <person name="Kodira C."/>
            <person name="Kues U."/>
            <person name="Kupfer D."/>
            <person name="Kwan H.S."/>
            <person name="Lomsadze A."/>
            <person name="Li W."/>
            <person name="Lilly W.W."/>
            <person name="Ma L.J."/>
            <person name="Mackey A.J."/>
            <person name="Manning G."/>
            <person name="Martin F."/>
            <person name="Muraguchi H."/>
            <person name="Natvig D.O."/>
            <person name="Palmerini H."/>
            <person name="Ramesh M.A."/>
            <person name="Rehmeyer C.J."/>
            <person name="Roe B.A."/>
            <person name="Shenoy N."/>
            <person name="Stanke M."/>
            <person name="Ter-Hovhannisyan V."/>
            <person name="Tunlid A."/>
            <person name="Velagapudi R."/>
            <person name="Vision T.J."/>
            <person name="Zeng Q."/>
            <person name="Zolan M.E."/>
            <person name="Pukkila P.J."/>
        </authorList>
    </citation>
    <scope>NUCLEOTIDE SEQUENCE [LARGE SCALE GENOMIC DNA]</scope>
    <source>
        <strain evidence="4">Okayama-7 / 130 / ATCC MYA-4618 / FGSC 9003</strain>
    </source>
</reference>
<name>A8P0L1_COPC7</name>
<dbReference type="OrthoDB" id="3784821at2759"/>
<organism evidence="3 4">
    <name type="scientific">Coprinopsis cinerea (strain Okayama-7 / 130 / ATCC MYA-4618 / FGSC 9003)</name>
    <name type="common">Inky cap fungus</name>
    <name type="synonym">Hormographiella aspergillata</name>
    <dbReference type="NCBI Taxonomy" id="240176"/>
    <lineage>
        <taxon>Eukaryota</taxon>
        <taxon>Fungi</taxon>
        <taxon>Dikarya</taxon>
        <taxon>Basidiomycota</taxon>
        <taxon>Agaricomycotina</taxon>
        <taxon>Agaricomycetes</taxon>
        <taxon>Agaricomycetidae</taxon>
        <taxon>Agaricales</taxon>
        <taxon>Agaricineae</taxon>
        <taxon>Psathyrellaceae</taxon>
        <taxon>Coprinopsis</taxon>
    </lineage>
</organism>
<evidence type="ECO:0000313" key="4">
    <source>
        <dbReference type="Proteomes" id="UP000001861"/>
    </source>
</evidence>
<keyword evidence="2" id="KW-0812">Transmembrane</keyword>
<protein>
    <submittedName>
        <fullName evidence="3">Uncharacterized protein</fullName>
    </submittedName>
</protein>
<dbReference type="RefSeq" id="XP_001837918.1">
    <property type="nucleotide sequence ID" value="XM_001837866.1"/>
</dbReference>
<proteinExistence type="predicted"/>
<dbReference type="AlphaFoldDB" id="A8P0L1"/>
<dbReference type="GeneID" id="6014482"/>
<keyword evidence="2" id="KW-0472">Membrane</keyword>
<dbReference type="Proteomes" id="UP000001861">
    <property type="component" value="Unassembled WGS sequence"/>
</dbReference>